<protein>
    <submittedName>
        <fullName evidence="1">Uncharacterized protein</fullName>
    </submittedName>
</protein>
<organism evidence="1">
    <name type="scientific">Arundo donax</name>
    <name type="common">Giant reed</name>
    <name type="synonym">Donax arundinaceus</name>
    <dbReference type="NCBI Taxonomy" id="35708"/>
    <lineage>
        <taxon>Eukaryota</taxon>
        <taxon>Viridiplantae</taxon>
        <taxon>Streptophyta</taxon>
        <taxon>Embryophyta</taxon>
        <taxon>Tracheophyta</taxon>
        <taxon>Spermatophyta</taxon>
        <taxon>Magnoliopsida</taxon>
        <taxon>Liliopsida</taxon>
        <taxon>Poales</taxon>
        <taxon>Poaceae</taxon>
        <taxon>PACMAD clade</taxon>
        <taxon>Arundinoideae</taxon>
        <taxon>Arundineae</taxon>
        <taxon>Arundo</taxon>
    </lineage>
</organism>
<dbReference type="EMBL" id="GBRH01258104">
    <property type="protein sequence ID" value="JAD39791.1"/>
    <property type="molecule type" value="Transcribed_RNA"/>
</dbReference>
<sequence>MPSSLCSLCDTGKKRRQVRKLRRSKLCSGAPWLPPCSMMFVSLKMAYAYAN</sequence>
<reference evidence="1" key="2">
    <citation type="journal article" date="2015" name="Data Brief">
        <title>Shoot transcriptome of the giant reed, Arundo donax.</title>
        <authorList>
            <person name="Barrero R.A."/>
            <person name="Guerrero F.D."/>
            <person name="Moolhuijzen P."/>
            <person name="Goolsby J.A."/>
            <person name="Tidwell J."/>
            <person name="Bellgard S.E."/>
            <person name="Bellgard M.I."/>
        </authorList>
    </citation>
    <scope>NUCLEOTIDE SEQUENCE</scope>
    <source>
        <tissue evidence="1">Shoot tissue taken approximately 20 cm above the soil surface</tissue>
    </source>
</reference>
<accession>A0A0A8ZLV6</accession>
<name>A0A0A8ZLV6_ARUDO</name>
<reference evidence="1" key="1">
    <citation type="submission" date="2014-09" db="EMBL/GenBank/DDBJ databases">
        <authorList>
            <person name="Magalhaes I.L.F."/>
            <person name="Oliveira U."/>
            <person name="Santos F.R."/>
            <person name="Vidigal T.H.D.A."/>
            <person name="Brescovit A.D."/>
            <person name="Santos A.J."/>
        </authorList>
    </citation>
    <scope>NUCLEOTIDE SEQUENCE</scope>
    <source>
        <tissue evidence="1">Shoot tissue taken approximately 20 cm above the soil surface</tissue>
    </source>
</reference>
<evidence type="ECO:0000313" key="1">
    <source>
        <dbReference type="EMBL" id="JAD39791.1"/>
    </source>
</evidence>
<dbReference type="AlphaFoldDB" id="A0A0A8ZLV6"/>
<proteinExistence type="predicted"/>